<organism evidence="13 14">
    <name type="scientific">Microbulbifer salipaludis</name>
    <dbReference type="NCBI Taxonomy" id="187980"/>
    <lineage>
        <taxon>Bacteria</taxon>
        <taxon>Pseudomonadati</taxon>
        <taxon>Pseudomonadota</taxon>
        <taxon>Gammaproteobacteria</taxon>
        <taxon>Cellvibrionales</taxon>
        <taxon>Microbulbiferaceae</taxon>
        <taxon>Microbulbifer</taxon>
    </lineage>
</organism>
<feature type="transmembrane region" description="Helical" evidence="12">
    <location>
        <begin position="456"/>
        <end position="474"/>
    </location>
</feature>
<keyword evidence="3" id="KW-0813">Transport</keyword>
<evidence type="ECO:0000256" key="10">
    <source>
        <dbReference type="ARBA" id="ARBA00023201"/>
    </source>
</evidence>
<dbReference type="InterPro" id="IPR038377">
    <property type="entry name" value="Na/Glc_symporter_sf"/>
</dbReference>
<proteinExistence type="inferred from homology"/>
<keyword evidence="14" id="KW-1185">Reference proteome</keyword>
<feature type="transmembrane region" description="Helical" evidence="12">
    <location>
        <begin position="158"/>
        <end position="179"/>
    </location>
</feature>
<evidence type="ECO:0000256" key="1">
    <source>
        <dbReference type="ARBA" id="ARBA00004651"/>
    </source>
</evidence>
<keyword evidence="7" id="KW-0915">Sodium</keyword>
<evidence type="ECO:0000256" key="12">
    <source>
        <dbReference type="SAM" id="Phobius"/>
    </source>
</evidence>
<evidence type="ECO:0000256" key="3">
    <source>
        <dbReference type="ARBA" id="ARBA00022448"/>
    </source>
</evidence>
<evidence type="ECO:0000313" key="14">
    <source>
        <dbReference type="Proteomes" id="UP000664293"/>
    </source>
</evidence>
<evidence type="ECO:0000256" key="6">
    <source>
        <dbReference type="ARBA" id="ARBA00022989"/>
    </source>
</evidence>
<gene>
    <name evidence="13" type="ORF">JF535_14085</name>
</gene>
<evidence type="ECO:0000256" key="8">
    <source>
        <dbReference type="ARBA" id="ARBA00023065"/>
    </source>
</evidence>
<feature type="transmembrane region" description="Helical" evidence="12">
    <location>
        <begin position="284"/>
        <end position="309"/>
    </location>
</feature>
<keyword evidence="4" id="KW-1003">Cell membrane</keyword>
<evidence type="ECO:0000256" key="9">
    <source>
        <dbReference type="ARBA" id="ARBA00023136"/>
    </source>
</evidence>
<keyword evidence="8" id="KW-0406">Ion transport</keyword>
<feature type="transmembrane region" description="Helical" evidence="12">
    <location>
        <begin position="397"/>
        <end position="418"/>
    </location>
</feature>
<feature type="transmembrane region" description="Helical" evidence="12">
    <location>
        <begin position="191"/>
        <end position="209"/>
    </location>
</feature>
<keyword evidence="6 12" id="KW-1133">Transmembrane helix</keyword>
<keyword evidence="9 12" id="KW-0472">Membrane</keyword>
<protein>
    <submittedName>
        <fullName evidence="13">Sodium:solute symporter</fullName>
    </submittedName>
</protein>
<evidence type="ECO:0000256" key="7">
    <source>
        <dbReference type="ARBA" id="ARBA00023053"/>
    </source>
</evidence>
<keyword evidence="5 12" id="KW-0812">Transmembrane</keyword>
<dbReference type="PROSITE" id="PS50283">
    <property type="entry name" value="NA_SOLUT_SYMP_3"/>
    <property type="match status" value="1"/>
</dbReference>
<keyword evidence="10" id="KW-0739">Sodium transport</keyword>
<feature type="transmembrane region" description="Helical" evidence="12">
    <location>
        <begin position="78"/>
        <end position="97"/>
    </location>
</feature>
<comment type="subcellular location">
    <subcellularLocation>
        <location evidence="1">Cell membrane</location>
        <topology evidence="1">Multi-pass membrane protein</topology>
    </subcellularLocation>
</comment>
<evidence type="ECO:0000256" key="2">
    <source>
        <dbReference type="ARBA" id="ARBA00006434"/>
    </source>
</evidence>
<sequence length="529" mass="56915">MELQFTGLDWGIFALYLALLAASGWHFSQRRTKDSRDYFLARNSMPMWMVAISTLATTQSAATFLGGPDLGYRGDLTYLFTNVGAVIAAIIVARYLIPRFYANRVTTVYELLQSRFGERAKHRAGGIYLLGRVFASGARLYMAAIAVSMILFNDIAANHVIAAVILLSAAGLLQTLIGGVRSVIQSDVLQCAVYVSAAIAVVAVLLWQIPADLGQIVGALAAPSDGGASKLTLVDTRWDLSDPFNLWATLTGFVLLNIAAFGLDQDVTQRILTCKTPRDGARAVLYSVVMVVPVMAVFMGIGLLLHIFYQSPELMAGANVSKPSGGDVTVFMHYVLHEMPAGLRGLVTIGVIAAALSTLNSSLNSMASVLTEDLYRHWLSQRKVQKPAAHFVRAGRWGMAIVASTLGGMAILCFYWQQMSDLPLITFALSVMVFAYSGLLGVFFTALFTGRGNAGSVGWALVVGFVVTLLQQPWMITLLTGTDDPFVIAFPWQLCLGTLASFAVCNLGKPSPELSADNAIIRSQTTANG</sequence>
<feature type="transmembrane region" description="Helical" evidence="12">
    <location>
        <begin position="341"/>
        <end position="359"/>
    </location>
</feature>
<dbReference type="CDD" id="cd11493">
    <property type="entry name" value="SLC5sbd_NIS-like_u1"/>
    <property type="match status" value="1"/>
</dbReference>
<feature type="transmembrane region" description="Helical" evidence="12">
    <location>
        <begin position="129"/>
        <end position="152"/>
    </location>
</feature>
<evidence type="ECO:0000256" key="11">
    <source>
        <dbReference type="RuleBase" id="RU362091"/>
    </source>
</evidence>
<evidence type="ECO:0000313" key="13">
    <source>
        <dbReference type="EMBL" id="MBN8431977.1"/>
    </source>
</evidence>
<dbReference type="Proteomes" id="UP000664293">
    <property type="component" value="Unassembled WGS sequence"/>
</dbReference>
<dbReference type="InterPro" id="IPR051163">
    <property type="entry name" value="Sodium:Solute_Symporter_SSF"/>
</dbReference>
<dbReference type="PANTHER" id="PTHR42985">
    <property type="entry name" value="SODIUM-COUPLED MONOCARBOXYLATE TRANSPORTER"/>
    <property type="match status" value="1"/>
</dbReference>
<feature type="transmembrane region" description="Helical" evidence="12">
    <location>
        <begin position="244"/>
        <end position="263"/>
    </location>
</feature>
<accession>A0ABS3E9I5</accession>
<feature type="transmembrane region" description="Helical" evidence="12">
    <location>
        <begin position="6"/>
        <end position="27"/>
    </location>
</feature>
<feature type="transmembrane region" description="Helical" evidence="12">
    <location>
        <begin position="424"/>
        <end position="449"/>
    </location>
</feature>
<comment type="caution">
    <text evidence="13">The sequence shown here is derived from an EMBL/GenBank/DDBJ whole genome shotgun (WGS) entry which is preliminary data.</text>
</comment>
<evidence type="ECO:0000256" key="4">
    <source>
        <dbReference type="ARBA" id="ARBA00022475"/>
    </source>
</evidence>
<dbReference type="EMBL" id="JAEKJR010000002">
    <property type="protein sequence ID" value="MBN8431977.1"/>
    <property type="molecule type" value="Genomic_DNA"/>
</dbReference>
<dbReference type="Pfam" id="PF00474">
    <property type="entry name" value="SSF"/>
    <property type="match status" value="1"/>
</dbReference>
<dbReference type="InterPro" id="IPR001734">
    <property type="entry name" value="Na/solute_symporter"/>
</dbReference>
<feature type="transmembrane region" description="Helical" evidence="12">
    <location>
        <begin position="48"/>
        <end position="66"/>
    </location>
</feature>
<dbReference type="PANTHER" id="PTHR42985:SF47">
    <property type="entry name" value="INTEGRAL MEMBRANE TRANSPORT PROTEIN"/>
    <property type="match status" value="1"/>
</dbReference>
<reference evidence="13 14" key="1">
    <citation type="submission" date="2020-12" db="EMBL/GenBank/DDBJ databases">
        <title>Oil enriched cultivation method for isolating marine PHA-producing bacteria.</title>
        <authorList>
            <person name="Zheng W."/>
            <person name="Yu S."/>
            <person name="Huang Y."/>
        </authorList>
    </citation>
    <scope>NUCLEOTIDE SEQUENCE [LARGE SCALE GENOMIC DNA]</scope>
    <source>
        <strain evidence="13 14">SN0-2</strain>
    </source>
</reference>
<feature type="transmembrane region" description="Helical" evidence="12">
    <location>
        <begin position="486"/>
        <end position="505"/>
    </location>
</feature>
<comment type="similarity">
    <text evidence="2 11">Belongs to the sodium:solute symporter (SSF) (TC 2.A.21) family.</text>
</comment>
<evidence type="ECO:0000256" key="5">
    <source>
        <dbReference type="ARBA" id="ARBA00022692"/>
    </source>
</evidence>
<dbReference type="Gene3D" id="1.20.1730.10">
    <property type="entry name" value="Sodium/glucose cotransporter"/>
    <property type="match status" value="1"/>
</dbReference>
<name>A0ABS3E9I5_9GAMM</name>